<feature type="compositionally biased region" description="Basic and acidic residues" evidence="1">
    <location>
        <begin position="164"/>
        <end position="174"/>
    </location>
</feature>
<evidence type="ECO:0000256" key="1">
    <source>
        <dbReference type="SAM" id="MobiDB-lite"/>
    </source>
</evidence>
<proteinExistence type="predicted"/>
<protein>
    <submittedName>
        <fullName evidence="2">Uncharacterized protein</fullName>
    </submittedName>
</protein>
<gene>
    <name evidence="2" type="ORF">PMES_01957</name>
</gene>
<dbReference type="AlphaFoldDB" id="A0A921TD35"/>
<keyword evidence="3" id="KW-1185">Reference proteome</keyword>
<organism evidence="2 3">
    <name type="scientific">Profundibacterium mesophilum KAUST100406-0324</name>
    <dbReference type="NCBI Taxonomy" id="1037889"/>
    <lineage>
        <taxon>Bacteria</taxon>
        <taxon>Pseudomonadati</taxon>
        <taxon>Pseudomonadota</taxon>
        <taxon>Alphaproteobacteria</taxon>
        <taxon>Rhodobacterales</taxon>
        <taxon>Roseobacteraceae</taxon>
        <taxon>Profundibacterium</taxon>
    </lineage>
</organism>
<dbReference type="EMBL" id="APKE01000022">
    <property type="protein sequence ID" value="KAF0675871.1"/>
    <property type="molecule type" value="Genomic_DNA"/>
</dbReference>
<comment type="caution">
    <text evidence="2">The sequence shown here is derived from an EMBL/GenBank/DDBJ whole genome shotgun (WGS) entry which is preliminary data.</text>
</comment>
<dbReference type="Proteomes" id="UP000698242">
    <property type="component" value="Unassembled WGS sequence"/>
</dbReference>
<sequence length="174" mass="18339">MLIAFTRQPCGIGLAERRGKTHLSDPTRYIVAASLVRMMRPLTVMLRILAPVAVFRTISGKMLAAAMVLRAPRAGMSLRAYSVLMAALFGDFHLTPGLDGFTALSVSRFTIAASIFELVIPMGSAGPTARMGEAPSSTRSAASGMRSACGAESAAPWLSAGLRPKAESAKKGRQ</sequence>
<feature type="region of interest" description="Disordered" evidence="1">
    <location>
        <begin position="152"/>
        <end position="174"/>
    </location>
</feature>
<evidence type="ECO:0000313" key="3">
    <source>
        <dbReference type="Proteomes" id="UP000698242"/>
    </source>
</evidence>
<evidence type="ECO:0000313" key="2">
    <source>
        <dbReference type="EMBL" id="KAF0675871.1"/>
    </source>
</evidence>
<accession>A0A921TD35</accession>
<reference evidence="2" key="1">
    <citation type="submission" date="2013-03" db="EMBL/GenBank/DDBJ databases">
        <title>Genome Sequence of the Profundibacterium mesophilum strain KAUST100406-0324T from Red Sea, a novel genus in the family Rhodobacteraceae.</title>
        <authorList>
            <person name="Essack M."/>
            <person name="Alam I."/>
            <person name="Lafi F."/>
            <person name="Alawi W."/>
            <person name="Kamanu F."/>
            <person name="Al-Suwailem A."/>
            <person name="Lee O.O."/>
            <person name="Xu Y."/>
            <person name="Bajic V."/>
            <person name="Qian P.-Y."/>
            <person name="Archer J."/>
        </authorList>
    </citation>
    <scope>NUCLEOTIDE SEQUENCE</scope>
    <source>
        <strain evidence="2">KAUST100406-0324</strain>
    </source>
</reference>
<name>A0A921TD35_9RHOB</name>